<gene>
    <name evidence="1" type="ORF">GWK47_000534</name>
</gene>
<accession>A0A8J4Y7U3</accession>
<comment type="caution">
    <text evidence="1">The sequence shown here is derived from an EMBL/GenBank/DDBJ whole genome shotgun (WGS) entry which is preliminary data.</text>
</comment>
<name>A0A8J4Y7U3_CHIOP</name>
<sequence length="114" mass="12817">MKATKTLIFCDKVEQQAFNNTLLDIADDIDLPHEQLRDEFGGLEPLTEWRRDSATPVCDSTNRATLAGMNTKTKTLLWLFDKFRPHLQCTRKHMDSLALESQQGTGSSSVTMGS</sequence>
<evidence type="ECO:0000313" key="1">
    <source>
        <dbReference type="EMBL" id="KAG0722770.1"/>
    </source>
</evidence>
<keyword evidence="2" id="KW-1185">Reference proteome</keyword>
<organism evidence="1 2">
    <name type="scientific">Chionoecetes opilio</name>
    <name type="common">Atlantic snow crab</name>
    <name type="synonym">Cancer opilio</name>
    <dbReference type="NCBI Taxonomy" id="41210"/>
    <lineage>
        <taxon>Eukaryota</taxon>
        <taxon>Metazoa</taxon>
        <taxon>Ecdysozoa</taxon>
        <taxon>Arthropoda</taxon>
        <taxon>Crustacea</taxon>
        <taxon>Multicrustacea</taxon>
        <taxon>Malacostraca</taxon>
        <taxon>Eumalacostraca</taxon>
        <taxon>Eucarida</taxon>
        <taxon>Decapoda</taxon>
        <taxon>Pleocyemata</taxon>
        <taxon>Brachyura</taxon>
        <taxon>Eubrachyura</taxon>
        <taxon>Majoidea</taxon>
        <taxon>Majidae</taxon>
        <taxon>Chionoecetes</taxon>
    </lineage>
</organism>
<protein>
    <submittedName>
        <fullName evidence="1">Uncharacterized protein</fullName>
    </submittedName>
</protein>
<dbReference type="EMBL" id="JACEEZ010009114">
    <property type="protein sequence ID" value="KAG0722770.1"/>
    <property type="molecule type" value="Genomic_DNA"/>
</dbReference>
<evidence type="ECO:0000313" key="2">
    <source>
        <dbReference type="Proteomes" id="UP000770661"/>
    </source>
</evidence>
<dbReference type="Proteomes" id="UP000770661">
    <property type="component" value="Unassembled WGS sequence"/>
</dbReference>
<dbReference type="AlphaFoldDB" id="A0A8J4Y7U3"/>
<proteinExistence type="predicted"/>
<reference evidence="1" key="1">
    <citation type="submission" date="2020-07" db="EMBL/GenBank/DDBJ databases">
        <title>The High-quality genome of the commercially important snow crab, Chionoecetes opilio.</title>
        <authorList>
            <person name="Jeong J.-H."/>
            <person name="Ryu S."/>
        </authorList>
    </citation>
    <scope>NUCLEOTIDE SEQUENCE</scope>
    <source>
        <strain evidence="1">MADBK_172401_WGS</strain>
        <tissue evidence="1">Digestive gland</tissue>
    </source>
</reference>